<comment type="caution">
    <text evidence="4">The sequence shown here is derived from an EMBL/GenBank/DDBJ whole genome shotgun (WGS) entry which is preliminary data.</text>
</comment>
<dbReference type="Gene3D" id="2.60.40.150">
    <property type="entry name" value="C2 domain"/>
    <property type="match status" value="1"/>
</dbReference>
<dbReference type="EC" id="3.1.4.11" evidence="1"/>
<dbReference type="GO" id="GO:0048015">
    <property type="term" value="P:phosphatidylinositol-mediated signaling"/>
    <property type="evidence" value="ECO:0007669"/>
    <property type="project" value="TreeGrafter"/>
</dbReference>
<evidence type="ECO:0000313" key="5">
    <source>
        <dbReference type="Proteomes" id="UP001314170"/>
    </source>
</evidence>
<protein>
    <recommendedName>
        <fullName evidence="1">Phosphoinositide phospholipase C</fullName>
        <ecNumber evidence="1">3.1.4.11</ecNumber>
    </recommendedName>
</protein>
<dbReference type="SUPFAM" id="SSF49562">
    <property type="entry name" value="C2 domain (Calcium/lipid-binding domain, CaLB)"/>
    <property type="match status" value="1"/>
</dbReference>
<keyword evidence="5" id="KW-1185">Reference proteome</keyword>
<dbReference type="Proteomes" id="UP001314170">
    <property type="component" value="Unassembled WGS sequence"/>
</dbReference>
<dbReference type="AlphaFoldDB" id="A0AAV1R9Z9"/>
<dbReference type="InterPro" id="IPR001192">
    <property type="entry name" value="PI-PLC_fam"/>
</dbReference>
<evidence type="ECO:0000313" key="4">
    <source>
        <dbReference type="EMBL" id="CAK7331200.1"/>
    </source>
</evidence>
<accession>A0AAV1R9Z9</accession>
<dbReference type="InterPro" id="IPR035892">
    <property type="entry name" value="C2_domain_sf"/>
</dbReference>
<dbReference type="Gene3D" id="3.20.20.190">
    <property type="entry name" value="Phosphatidylinositol (PI) phosphodiesterase"/>
    <property type="match status" value="1"/>
</dbReference>
<dbReference type="GO" id="GO:0004435">
    <property type="term" value="F:phosphatidylinositol-4,5-bisphosphate phospholipase C activity"/>
    <property type="evidence" value="ECO:0007669"/>
    <property type="project" value="UniProtKB-EC"/>
</dbReference>
<reference evidence="4 5" key="1">
    <citation type="submission" date="2024-01" db="EMBL/GenBank/DDBJ databases">
        <authorList>
            <person name="Waweru B."/>
        </authorList>
    </citation>
    <scope>NUCLEOTIDE SEQUENCE [LARGE SCALE GENOMIC DNA]</scope>
</reference>
<dbReference type="InterPro" id="IPR000008">
    <property type="entry name" value="C2_dom"/>
</dbReference>
<name>A0AAV1R9Z9_9ROSI</name>
<dbReference type="Pfam" id="PF00387">
    <property type="entry name" value="PI-PLC-Y"/>
    <property type="match status" value="1"/>
</dbReference>
<gene>
    <name evidence="4" type="ORF">DCAF_LOCUS8347</name>
</gene>
<dbReference type="PROSITE" id="PS50008">
    <property type="entry name" value="PIPLC_Y_DOMAIN"/>
    <property type="match status" value="1"/>
</dbReference>
<feature type="domain" description="C2" evidence="2">
    <location>
        <begin position="232"/>
        <end position="366"/>
    </location>
</feature>
<dbReference type="SMART" id="SM00149">
    <property type="entry name" value="PLCYc"/>
    <property type="match status" value="1"/>
</dbReference>
<dbReference type="InterPro" id="IPR001711">
    <property type="entry name" value="PLipase_C_Pinositol-sp_Y"/>
</dbReference>
<dbReference type="CDD" id="cd00275">
    <property type="entry name" value="C2_PLC_like"/>
    <property type="match status" value="1"/>
</dbReference>
<dbReference type="EMBL" id="CAWUPB010000913">
    <property type="protein sequence ID" value="CAK7331200.1"/>
    <property type="molecule type" value="Genomic_DNA"/>
</dbReference>
<dbReference type="Pfam" id="PF00168">
    <property type="entry name" value="C2"/>
    <property type="match status" value="1"/>
</dbReference>
<dbReference type="PROSITE" id="PS50004">
    <property type="entry name" value="C2"/>
    <property type="match status" value="1"/>
</dbReference>
<dbReference type="SUPFAM" id="SSF51695">
    <property type="entry name" value="PLC-like phosphodiesterases"/>
    <property type="match status" value="2"/>
</dbReference>
<evidence type="ECO:0000256" key="1">
    <source>
        <dbReference type="RuleBase" id="RU361133"/>
    </source>
</evidence>
<feature type="domain" description="PI-PLC Y-box" evidence="3">
    <location>
        <begin position="103"/>
        <end position="236"/>
    </location>
</feature>
<evidence type="ECO:0000259" key="2">
    <source>
        <dbReference type="PROSITE" id="PS50004"/>
    </source>
</evidence>
<organism evidence="4 5">
    <name type="scientific">Dovyalis caffra</name>
    <dbReference type="NCBI Taxonomy" id="77055"/>
    <lineage>
        <taxon>Eukaryota</taxon>
        <taxon>Viridiplantae</taxon>
        <taxon>Streptophyta</taxon>
        <taxon>Embryophyta</taxon>
        <taxon>Tracheophyta</taxon>
        <taxon>Spermatophyta</taxon>
        <taxon>Magnoliopsida</taxon>
        <taxon>eudicotyledons</taxon>
        <taxon>Gunneridae</taxon>
        <taxon>Pentapetalae</taxon>
        <taxon>rosids</taxon>
        <taxon>fabids</taxon>
        <taxon>Malpighiales</taxon>
        <taxon>Salicaceae</taxon>
        <taxon>Flacourtieae</taxon>
        <taxon>Dovyalis</taxon>
    </lineage>
</organism>
<dbReference type="InterPro" id="IPR017946">
    <property type="entry name" value="PLC-like_Pdiesterase_TIM-brl"/>
</dbReference>
<dbReference type="PANTHER" id="PTHR10336:SF105">
    <property type="entry name" value="PHOSPHOINOSITIDE PHOSPHOLIPASE C 1"/>
    <property type="match status" value="1"/>
</dbReference>
<dbReference type="GO" id="GO:0051209">
    <property type="term" value="P:release of sequestered calcium ion into cytosol"/>
    <property type="evidence" value="ECO:0007669"/>
    <property type="project" value="TreeGrafter"/>
</dbReference>
<dbReference type="SMART" id="SM00239">
    <property type="entry name" value="C2"/>
    <property type="match status" value="1"/>
</dbReference>
<sequence length="391" mass="44433">MSSAEQNEIGEGEQLQVEDGEIRMPEYRHLLAIRARKPKGALQNWLSKDEKEVRCLSLSEQQLENATRTYGKDIIRDNMAVQNVYTSDLLLIHVAGHAYLNLYTQHNLLRVYPEGTHIDSSNYDPFVGWMHGAQMVAYNMQVAKVLFQLYSLCDNKAGLSIISGSPDVLISGKIHIQFSSCYRVGFKHFLHVKGYKSITKKYLPIAVEGYGKQLWVMQGMFRANGGCGYVKKPDFLLREEVFDPSAQLPVKNILKVKISSGEGWYLDFCHMYSAPDLFVKRSIHIVKVGIAGIQADKAEYNTNIVKNSWVPEWNKEFEFKLTVPELAVLTVEVLEQNISGKSDFGGQTCLPISELRTGIRAVPLHDLRGEKYKNTRLLMKFDLRDANEFSE</sequence>
<dbReference type="PANTHER" id="PTHR10336">
    <property type="entry name" value="PHOSPHOINOSITIDE-SPECIFIC PHOSPHOLIPASE C FAMILY PROTEIN"/>
    <property type="match status" value="1"/>
</dbReference>
<dbReference type="GO" id="GO:0016042">
    <property type="term" value="P:lipid catabolic process"/>
    <property type="evidence" value="ECO:0007669"/>
    <property type="project" value="UniProtKB-KW"/>
</dbReference>
<keyword evidence="1" id="KW-0378">Hydrolase</keyword>
<evidence type="ECO:0000259" key="3">
    <source>
        <dbReference type="PROSITE" id="PS50008"/>
    </source>
</evidence>
<keyword evidence="1" id="KW-0443">Lipid metabolism</keyword>
<dbReference type="PRINTS" id="PR00390">
    <property type="entry name" value="PHPHLIPASEC"/>
</dbReference>
<dbReference type="GO" id="GO:0005886">
    <property type="term" value="C:plasma membrane"/>
    <property type="evidence" value="ECO:0007669"/>
    <property type="project" value="TreeGrafter"/>
</dbReference>
<keyword evidence="1" id="KW-0442">Lipid degradation</keyword>
<comment type="catalytic activity">
    <reaction evidence="1">
        <text>a 1,2-diacyl-sn-glycero-3-phospho-(1D-myo-inositol-4,5-bisphosphate) + H2O = 1D-myo-inositol 1,4,5-trisphosphate + a 1,2-diacyl-sn-glycerol + H(+)</text>
        <dbReference type="Rhea" id="RHEA:33179"/>
        <dbReference type="ChEBI" id="CHEBI:15377"/>
        <dbReference type="ChEBI" id="CHEBI:15378"/>
        <dbReference type="ChEBI" id="CHEBI:17815"/>
        <dbReference type="ChEBI" id="CHEBI:58456"/>
        <dbReference type="ChEBI" id="CHEBI:203600"/>
        <dbReference type="EC" id="3.1.4.11"/>
    </reaction>
</comment>
<proteinExistence type="predicted"/>